<dbReference type="PROSITE" id="PS51724">
    <property type="entry name" value="SPOR"/>
    <property type="match status" value="1"/>
</dbReference>
<evidence type="ECO:0000259" key="1">
    <source>
        <dbReference type="PROSITE" id="PS51724"/>
    </source>
</evidence>
<organism evidence="2 3">
    <name type="scientific">Yoonia phaeophyticola</name>
    <dbReference type="NCBI Taxonomy" id="3137369"/>
    <lineage>
        <taxon>Bacteria</taxon>
        <taxon>Pseudomonadati</taxon>
        <taxon>Pseudomonadota</taxon>
        <taxon>Alphaproteobacteria</taxon>
        <taxon>Rhodobacterales</taxon>
        <taxon>Paracoccaceae</taxon>
        <taxon>Yoonia</taxon>
    </lineage>
</organism>
<dbReference type="RefSeq" id="WP_341366785.1">
    <property type="nucleotide sequence ID" value="NZ_CP150951.2"/>
</dbReference>
<gene>
    <name evidence="2" type="ORF">AABB29_17810</name>
</gene>
<evidence type="ECO:0000313" key="2">
    <source>
        <dbReference type="EMBL" id="WZC48671.1"/>
    </source>
</evidence>
<feature type="domain" description="SPOR" evidence="1">
    <location>
        <begin position="247"/>
        <end position="326"/>
    </location>
</feature>
<name>A0ABZ2V2G7_9RHOB</name>
<dbReference type="InterPro" id="IPR036680">
    <property type="entry name" value="SPOR-like_sf"/>
</dbReference>
<evidence type="ECO:0000313" key="3">
    <source>
        <dbReference type="Proteomes" id="UP001440612"/>
    </source>
</evidence>
<sequence length="333" mass="33886">MMTGIMTFVNGSMPRTLALLGCLGLAACDENGEFAFPAGDGATAAEPSTRRTITTPAGNDVERPDIFDITDRGLWDGRPSLGGAWVAHPDVTEPERVIIRNPANGRSVVGALFRRERENPGPLLQVSSDAAEELGLLAGAPTELSVIALRREEVEVEEEAGPEDNPVVASLAAPVSVESAPLDPVADGAAAAIDAADATAEAAVGAAAVAAVALPADETGEAPPEAAPVDVSAIIADVPVTEPGSSEVDLDAPYFQIGVFSVEANANAAAERLRGAGLPAAVIVEQAGGNDVWRVVAAQSDVDADLNAALTRIQGLGFVDAVTIGETAEEEEG</sequence>
<dbReference type="Pfam" id="PF05036">
    <property type="entry name" value="SPOR"/>
    <property type="match status" value="1"/>
</dbReference>
<dbReference type="Proteomes" id="UP001440612">
    <property type="component" value="Chromosome"/>
</dbReference>
<dbReference type="Gene3D" id="3.30.70.1070">
    <property type="entry name" value="Sporulation related repeat"/>
    <property type="match status" value="1"/>
</dbReference>
<accession>A0ABZ2V2G7</accession>
<proteinExistence type="predicted"/>
<reference evidence="3" key="1">
    <citation type="submission" date="2024-04" db="EMBL/GenBank/DDBJ databases">
        <title>Phylogenomic analyses of a clade within the roseobacter group suggest taxonomic reassignments of species of the genera Aestuariivita, Citreicella, Loktanella, Nautella, Pelagibaca, Ruegeria, Thalassobius, Thiobacimonas and Tropicibacter, and the proposal o.</title>
        <authorList>
            <person name="Jeon C.O."/>
        </authorList>
    </citation>
    <scope>NUCLEOTIDE SEQUENCE [LARGE SCALE GENOMIC DNA]</scope>
    <source>
        <strain evidence="3">BS5-3</strain>
    </source>
</reference>
<dbReference type="InterPro" id="IPR007730">
    <property type="entry name" value="SPOR-like_dom"/>
</dbReference>
<dbReference type="EMBL" id="CP150951">
    <property type="protein sequence ID" value="WZC48671.1"/>
    <property type="molecule type" value="Genomic_DNA"/>
</dbReference>
<protein>
    <submittedName>
        <fullName evidence="2">SPOR domain-containing protein</fullName>
    </submittedName>
</protein>
<dbReference type="SUPFAM" id="SSF110997">
    <property type="entry name" value="Sporulation related repeat"/>
    <property type="match status" value="1"/>
</dbReference>
<keyword evidence="3" id="KW-1185">Reference proteome</keyword>